<dbReference type="Proteomes" id="UP001309299">
    <property type="component" value="Unassembled WGS sequence"/>
</dbReference>
<reference evidence="1" key="2">
    <citation type="submission" date="2024-02" db="EMBL/GenBank/DDBJ databases">
        <title>Bacterial skin colonization with Propionibacterium avidum as a risk factor for Periprosthetic Joint Infections - a single-center prospective study.</title>
        <authorList>
            <person name="Achermann Y."/>
        </authorList>
    </citation>
    <scope>NUCLEOTIDE SEQUENCE</scope>
    <source>
        <strain evidence="1">PAVI-2017310195</strain>
    </source>
</reference>
<protein>
    <submittedName>
        <fullName evidence="2">Plasmid replication, integration and excision activator</fullName>
    </submittedName>
</protein>
<dbReference type="AlphaFoldDB" id="A0A1B9VR79"/>
<comment type="caution">
    <text evidence="2">The sequence shown here is derived from an EMBL/GenBank/DDBJ whole genome shotgun (WGS) entry which is preliminary data.</text>
</comment>
<dbReference type="EMBL" id="NOWI01000003">
    <property type="protein sequence ID" value="RFT45874.1"/>
    <property type="molecule type" value="Genomic_DNA"/>
</dbReference>
<dbReference type="Proteomes" id="UP000259211">
    <property type="component" value="Unassembled WGS sequence"/>
</dbReference>
<organism evidence="2 3">
    <name type="scientific">Cutibacterium avidum</name>
    <dbReference type="NCBI Taxonomy" id="33010"/>
    <lineage>
        <taxon>Bacteria</taxon>
        <taxon>Bacillati</taxon>
        <taxon>Actinomycetota</taxon>
        <taxon>Actinomycetes</taxon>
        <taxon>Propionibacteriales</taxon>
        <taxon>Propionibacteriaceae</taxon>
        <taxon>Cutibacterium</taxon>
    </lineage>
</organism>
<reference evidence="2 3" key="1">
    <citation type="submission" date="2017-07" db="EMBL/GenBank/DDBJ databases">
        <authorList>
            <person name="Sun Z.S."/>
            <person name="Albrecht U."/>
            <person name="Echele G."/>
            <person name="Lee C.C."/>
        </authorList>
    </citation>
    <scope>NUCLEOTIDE SEQUENCE [LARGE SCALE GENOMIC DNA]</scope>
    <source>
        <strain evidence="2 3">P16-029</strain>
    </source>
</reference>
<sequence length="138" mass="15097">MTVQRKILVAMEAVFPAGAFLVGPVEPVWNFDKAVQRPDGSRPQQLDKETGLPIWQAPVLDMDPDAGNRDKTVVVKLVCAHQPVPPANKTNLPITPVVFEGLSITPWVDDNGQRPRLMYSIRATGFADEAPTAERKAA</sequence>
<name>A0A1B9VR79_9ACTN</name>
<dbReference type="RefSeq" id="WP_016667078.1">
    <property type="nucleotide sequence ID" value="NZ_AP024308.1"/>
</dbReference>
<proteinExistence type="predicted"/>
<evidence type="ECO:0000313" key="3">
    <source>
        <dbReference type="Proteomes" id="UP000259211"/>
    </source>
</evidence>
<evidence type="ECO:0000313" key="1">
    <source>
        <dbReference type="EMBL" id="MEH1546971.1"/>
    </source>
</evidence>
<evidence type="ECO:0000313" key="2">
    <source>
        <dbReference type="EMBL" id="RFT45874.1"/>
    </source>
</evidence>
<dbReference type="EMBL" id="JBAKUA010000010">
    <property type="protein sequence ID" value="MEH1546971.1"/>
    <property type="molecule type" value="Genomic_DNA"/>
</dbReference>
<dbReference type="OrthoDB" id="4299905at2"/>
<accession>A0A1B9VR79</accession>
<gene>
    <name evidence="2" type="ORF">CHT91_03405</name>
    <name evidence="1" type="ORF">V7F78_08110</name>
</gene>
<dbReference type="STRING" id="33010.BFS79_04475"/>